<dbReference type="AlphaFoldDB" id="A0A7W7ZLY2"/>
<accession>A0A7W7ZLY2</accession>
<sequence length="339" mass="37999">MNKISFALTNLAAVLCLTLCSAHAQLPEPDGGTIERGVLPTRWLSEGLKCMEIPEWQVHEYNPNFFLLRQSPCTDYEKPVVFLFFGKDKAMLIDTGSRKGNLAPSLQWVVKNWLARNGRTSIPLLVVHTHEHGDHIAGDAALQAMNDPAMPVTFLAPTDLEAAKRFYGITNWPTDIGHIDLGGRMIDVIPIPGHSALSIAFYDRRTAILLSGDTLYPGRLYVQDFAAFQASTERLIEFTKGKPVAHILGNHIEETSTPFLDYPVGTIYQPNEHELALSRGSLLELEDALLSMHGVPQRMALRDFSVWPSGRQFAKPGDKEKYEKHAKEEKEKMWDHSLQ</sequence>
<dbReference type="PANTHER" id="PTHR42951:SF4">
    <property type="entry name" value="ACYL-COENZYME A THIOESTERASE MBLAC2"/>
    <property type="match status" value="1"/>
</dbReference>
<evidence type="ECO:0000256" key="1">
    <source>
        <dbReference type="ARBA" id="ARBA00005250"/>
    </source>
</evidence>
<comment type="similarity">
    <text evidence="1">Belongs to the metallo-beta-lactamase superfamily. Class-B beta-lactamase family.</text>
</comment>
<evidence type="ECO:0000256" key="2">
    <source>
        <dbReference type="SAM" id="MobiDB-lite"/>
    </source>
</evidence>
<protein>
    <submittedName>
        <fullName evidence="5">Glyoxylase-like metal-dependent hydrolase (Beta-lactamase superfamily II)</fullName>
    </submittedName>
</protein>
<feature type="domain" description="Metallo-beta-lactamase" evidence="4">
    <location>
        <begin position="78"/>
        <end position="251"/>
    </location>
</feature>
<evidence type="ECO:0000259" key="4">
    <source>
        <dbReference type="SMART" id="SM00849"/>
    </source>
</evidence>
<organism evidence="5 6">
    <name type="scientific">Granulicella mallensis</name>
    <dbReference type="NCBI Taxonomy" id="940614"/>
    <lineage>
        <taxon>Bacteria</taxon>
        <taxon>Pseudomonadati</taxon>
        <taxon>Acidobacteriota</taxon>
        <taxon>Terriglobia</taxon>
        <taxon>Terriglobales</taxon>
        <taxon>Acidobacteriaceae</taxon>
        <taxon>Granulicella</taxon>
    </lineage>
</organism>
<name>A0A7W7ZLY2_9BACT</name>
<reference evidence="5 6" key="1">
    <citation type="submission" date="2020-08" db="EMBL/GenBank/DDBJ databases">
        <title>Genomic Encyclopedia of Type Strains, Phase IV (KMG-V): Genome sequencing to study the core and pangenomes of soil and plant-associated prokaryotes.</title>
        <authorList>
            <person name="Whitman W."/>
        </authorList>
    </citation>
    <scope>NUCLEOTIDE SEQUENCE [LARGE SCALE GENOMIC DNA]</scope>
    <source>
        <strain evidence="5 6">X5P3</strain>
    </source>
</reference>
<dbReference type="SMART" id="SM00849">
    <property type="entry name" value="Lactamase_B"/>
    <property type="match status" value="1"/>
</dbReference>
<keyword evidence="5" id="KW-0378">Hydrolase</keyword>
<dbReference type="EMBL" id="JACHIO010000002">
    <property type="protein sequence ID" value="MBB5062355.1"/>
    <property type="molecule type" value="Genomic_DNA"/>
</dbReference>
<proteinExistence type="inferred from homology"/>
<dbReference type="InterPro" id="IPR001279">
    <property type="entry name" value="Metallo-B-lactamas"/>
</dbReference>
<comment type="caution">
    <text evidence="5">The sequence shown here is derived from an EMBL/GenBank/DDBJ whole genome shotgun (WGS) entry which is preliminary data.</text>
</comment>
<dbReference type="PANTHER" id="PTHR42951">
    <property type="entry name" value="METALLO-BETA-LACTAMASE DOMAIN-CONTAINING"/>
    <property type="match status" value="1"/>
</dbReference>
<dbReference type="Gene3D" id="3.60.15.10">
    <property type="entry name" value="Ribonuclease Z/Hydroxyacylglutathione hydrolase-like"/>
    <property type="match status" value="1"/>
</dbReference>
<evidence type="ECO:0000256" key="3">
    <source>
        <dbReference type="SAM" id="SignalP"/>
    </source>
</evidence>
<gene>
    <name evidence="5" type="ORF">HDF15_000682</name>
</gene>
<dbReference type="GO" id="GO:0016787">
    <property type="term" value="F:hydrolase activity"/>
    <property type="evidence" value="ECO:0007669"/>
    <property type="project" value="UniProtKB-KW"/>
</dbReference>
<feature type="region of interest" description="Disordered" evidence="2">
    <location>
        <begin position="312"/>
        <end position="339"/>
    </location>
</feature>
<feature type="chain" id="PRO_5031452995" evidence="3">
    <location>
        <begin position="25"/>
        <end position="339"/>
    </location>
</feature>
<dbReference type="Pfam" id="PF00753">
    <property type="entry name" value="Lactamase_B"/>
    <property type="match status" value="1"/>
</dbReference>
<keyword evidence="3" id="KW-0732">Signal</keyword>
<dbReference type="SUPFAM" id="SSF56281">
    <property type="entry name" value="Metallo-hydrolase/oxidoreductase"/>
    <property type="match status" value="1"/>
</dbReference>
<feature type="compositionally biased region" description="Basic and acidic residues" evidence="2">
    <location>
        <begin position="316"/>
        <end position="339"/>
    </location>
</feature>
<feature type="signal peptide" evidence="3">
    <location>
        <begin position="1"/>
        <end position="24"/>
    </location>
</feature>
<dbReference type="GO" id="GO:0017001">
    <property type="term" value="P:antibiotic catabolic process"/>
    <property type="evidence" value="ECO:0007669"/>
    <property type="project" value="UniProtKB-ARBA"/>
</dbReference>
<dbReference type="InterPro" id="IPR036866">
    <property type="entry name" value="RibonucZ/Hydroxyglut_hydro"/>
</dbReference>
<dbReference type="InterPro" id="IPR050855">
    <property type="entry name" value="NDM-1-like"/>
</dbReference>
<evidence type="ECO:0000313" key="5">
    <source>
        <dbReference type="EMBL" id="MBB5062355.1"/>
    </source>
</evidence>
<dbReference type="RefSeq" id="WP_184252837.1">
    <property type="nucleotide sequence ID" value="NZ_JACHIO010000002.1"/>
</dbReference>
<dbReference type="Proteomes" id="UP000584867">
    <property type="component" value="Unassembled WGS sequence"/>
</dbReference>
<evidence type="ECO:0000313" key="6">
    <source>
        <dbReference type="Proteomes" id="UP000584867"/>
    </source>
</evidence>